<dbReference type="InterPro" id="IPR011990">
    <property type="entry name" value="TPR-like_helical_dom_sf"/>
</dbReference>
<protein>
    <submittedName>
        <fullName evidence="8">DNA-binding SARP family transcriptional activator/Tfp pilus assembly protein PilF</fullName>
    </submittedName>
</protein>
<dbReference type="InterPro" id="IPR051677">
    <property type="entry name" value="AfsR-DnrI-RedD_regulator"/>
</dbReference>
<dbReference type="SMART" id="SM00028">
    <property type="entry name" value="TPR"/>
    <property type="match status" value="8"/>
</dbReference>
<dbReference type="GO" id="GO:0000160">
    <property type="term" value="P:phosphorelay signal transduction system"/>
    <property type="evidence" value="ECO:0007669"/>
    <property type="project" value="InterPro"/>
</dbReference>
<evidence type="ECO:0000259" key="7">
    <source>
        <dbReference type="PROSITE" id="PS51755"/>
    </source>
</evidence>
<dbReference type="SMART" id="SM01043">
    <property type="entry name" value="BTAD"/>
    <property type="match status" value="1"/>
</dbReference>
<dbReference type="Proteomes" id="UP000520767">
    <property type="component" value="Unassembled WGS sequence"/>
</dbReference>
<dbReference type="PRINTS" id="PR00364">
    <property type="entry name" value="DISEASERSIST"/>
</dbReference>
<evidence type="ECO:0000256" key="3">
    <source>
        <dbReference type="ARBA" id="ARBA00023125"/>
    </source>
</evidence>
<dbReference type="Pfam" id="PF13424">
    <property type="entry name" value="TPR_12"/>
    <property type="match status" value="2"/>
</dbReference>
<dbReference type="Pfam" id="PF03704">
    <property type="entry name" value="BTAD"/>
    <property type="match status" value="1"/>
</dbReference>
<dbReference type="SUPFAM" id="SSF48452">
    <property type="entry name" value="TPR-like"/>
    <property type="match status" value="3"/>
</dbReference>
<dbReference type="EMBL" id="JACHJQ010000004">
    <property type="protein sequence ID" value="MBB4908265.1"/>
    <property type="molecule type" value="Genomic_DNA"/>
</dbReference>
<comment type="similarity">
    <text evidence="1">Belongs to the AfsR/DnrI/RedD regulatory family.</text>
</comment>
<dbReference type="InterPro" id="IPR019734">
    <property type="entry name" value="TPR_rpt"/>
</dbReference>
<evidence type="ECO:0000256" key="1">
    <source>
        <dbReference type="ARBA" id="ARBA00005820"/>
    </source>
</evidence>
<keyword evidence="3 5" id="KW-0238">DNA-binding</keyword>
<sequence length="1057" mass="115304">MRYRVLGPLEVGDGEALPNRRKQRLLLALLLFHANTVVRTSFLLDALWDGRQPVSASANLQSYIAGLRQLVGKERLETQHGGYVLRVAEGELDATSFTELATAGSQLLEAGDHAGAVERLTSALALWRGTVLDGLPLVDALQREAERLDDARTRALEDRVEARLELGQHAEAAAELRALVAQHPFRERIWRLLMLALYRSGRQNEALDAYQRMRQSFVDQLGIEPGSETRRLHQRILTADSALDPRQVLVRPRMLPPDVAHLVGRGDELDLLDTVVADRSRARLSAVVGPAGFGKTSLAVRWAHRVAERFPDGQLFLDLRGHDTGSPMRVEQALTQCLRVLGTPSTLVPVTVDEQVAMYRSLLANRKMLVVLDNAASAEQCRPLLPSAPGCAVIVTSRNDLRGLAVVNDATIVRLDVLGAREAHDLLCELLDTDIEPDSIAELAQLCGYLPLALRIAAANLVSGQYPAVSDYVTALREGDRMAELAIEGDPDVAVRATFDLSYRALDAGTRRMFRLLGAAPGLDFTVHAVAAAGGVPPARARRLLDTLVAANLLVQRGNRYQFHDLIREFAAGRAHEEDSPATRHTAGTGLLSYYLETADRAVGLLYPGTRRLEPLPAADLPATSPLDTETAALRWLDTENYNLVAAVKRAAEVAEYHTYAWQLTDALRGYLQARGHAGDGLAICAAAQEAARRSGDHLAEASMLDLRGLIHYNLGDYQAAIDQHTMALEVTRRSGDVHAETDCLHNLGRVYSQLGLPGPAMRYHEQALALSRQSGNLDAEALALNYVGAAHLSFGDAVEAFTWHQLAHALSRRMGNRYTQARALNGLGLCSWTLGDLTRAAEYHRESLALCIDLGHRHSEVVALVCLAETYCDAGRYDEAAALAHDAITKSVQLGNRRNEASGLELVATVRQRRGDNDGAVIDYVTALELARRIGFGYGETSILIGLAEAHRGRGEPHIGRTYAEQALAKIRKSGMRVLEAQATTTLAHCQVDLGDLDQAESTTQHAITLARQGHQRLVEARALQVGDILQRIEHDQRQPTCPGETPHSATPCVPC</sequence>
<dbReference type="Gene3D" id="3.40.50.300">
    <property type="entry name" value="P-loop containing nucleotide triphosphate hydrolases"/>
    <property type="match status" value="1"/>
</dbReference>
<dbReference type="Gene3D" id="1.25.40.10">
    <property type="entry name" value="Tetratricopeptide repeat domain"/>
    <property type="match status" value="3"/>
</dbReference>
<dbReference type="Gene3D" id="1.10.10.10">
    <property type="entry name" value="Winged helix-like DNA-binding domain superfamily/Winged helix DNA-binding domain"/>
    <property type="match status" value="2"/>
</dbReference>
<dbReference type="GO" id="GO:0043531">
    <property type="term" value="F:ADP binding"/>
    <property type="evidence" value="ECO:0007669"/>
    <property type="project" value="InterPro"/>
</dbReference>
<dbReference type="GO" id="GO:0006355">
    <property type="term" value="P:regulation of DNA-templated transcription"/>
    <property type="evidence" value="ECO:0007669"/>
    <property type="project" value="InterPro"/>
</dbReference>
<dbReference type="InterPro" id="IPR027417">
    <property type="entry name" value="P-loop_NTPase"/>
</dbReference>
<dbReference type="InterPro" id="IPR016032">
    <property type="entry name" value="Sig_transdc_resp-reg_C-effctor"/>
</dbReference>
<dbReference type="SUPFAM" id="SSF46894">
    <property type="entry name" value="C-terminal effector domain of the bipartite response regulators"/>
    <property type="match status" value="1"/>
</dbReference>
<evidence type="ECO:0000256" key="2">
    <source>
        <dbReference type="ARBA" id="ARBA00023015"/>
    </source>
</evidence>
<gene>
    <name evidence="8" type="ORF">FHR82_004507</name>
</gene>
<dbReference type="InterPro" id="IPR005158">
    <property type="entry name" value="BTAD"/>
</dbReference>
<keyword evidence="4" id="KW-0804">Transcription</keyword>
<dbReference type="CDD" id="cd15831">
    <property type="entry name" value="BTAD"/>
    <property type="match status" value="1"/>
</dbReference>
<evidence type="ECO:0000313" key="8">
    <source>
        <dbReference type="EMBL" id="MBB4908265.1"/>
    </source>
</evidence>
<accession>A0A7W7VFR2</accession>
<evidence type="ECO:0000256" key="5">
    <source>
        <dbReference type="PROSITE-ProRule" id="PRU01091"/>
    </source>
</evidence>
<feature type="DNA-binding region" description="OmpR/PhoB-type" evidence="5">
    <location>
        <begin position="1"/>
        <end position="87"/>
    </location>
</feature>
<name>A0A7W7VFR2_9PSEU</name>
<evidence type="ECO:0000313" key="9">
    <source>
        <dbReference type="Proteomes" id="UP000520767"/>
    </source>
</evidence>
<keyword evidence="2" id="KW-0805">Transcription regulation</keyword>
<comment type="caution">
    <text evidence="8">The sequence shown here is derived from an EMBL/GenBank/DDBJ whole genome shotgun (WGS) entry which is preliminary data.</text>
</comment>
<dbReference type="InterPro" id="IPR001867">
    <property type="entry name" value="OmpR/PhoB-type_DNA-bd"/>
</dbReference>
<dbReference type="SUPFAM" id="SSF52540">
    <property type="entry name" value="P-loop containing nucleoside triphosphate hydrolases"/>
    <property type="match status" value="1"/>
</dbReference>
<dbReference type="GO" id="GO:0003677">
    <property type="term" value="F:DNA binding"/>
    <property type="evidence" value="ECO:0007669"/>
    <property type="project" value="UniProtKB-UniRule"/>
</dbReference>
<dbReference type="InterPro" id="IPR036388">
    <property type="entry name" value="WH-like_DNA-bd_sf"/>
</dbReference>
<dbReference type="PROSITE" id="PS51755">
    <property type="entry name" value="OMPR_PHOB"/>
    <property type="match status" value="1"/>
</dbReference>
<dbReference type="RefSeq" id="WP_184812354.1">
    <property type="nucleotide sequence ID" value="NZ_JACHJQ010000004.1"/>
</dbReference>
<dbReference type="Pfam" id="PF13374">
    <property type="entry name" value="TPR_10"/>
    <property type="match status" value="1"/>
</dbReference>
<evidence type="ECO:0000256" key="4">
    <source>
        <dbReference type="ARBA" id="ARBA00023163"/>
    </source>
</evidence>
<reference evidence="8 9" key="1">
    <citation type="submission" date="2020-08" db="EMBL/GenBank/DDBJ databases">
        <title>Genomic Encyclopedia of Type Strains, Phase III (KMG-III): the genomes of soil and plant-associated and newly described type strains.</title>
        <authorList>
            <person name="Whitman W."/>
        </authorList>
    </citation>
    <scope>NUCLEOTIDE SEQUENCE [LARGE SCALE GENOMIC DNA]</scope>
    <source>
        <strain evidence="8 9">CECT 8960</strain>
    </source>
</reference>
<proteinExistence type="inferred from homology"/>
<dbReference type="SMART" id="SM00862">
    <property type="entry name" value="Trans_reg_C"/>
    <property type="match status" value="1"/>
</dbReference>
<feature type="domain" description="OmpR/PhoB-type" evidence="7">
    <location>
        <begin position="1"/>
        <end position="87"/>
    </location>
</feature>
<dbReference type="PANTHER" id="PTHR35807:SF1">
    <property type="entry name" value="TRANSCRIPTIONAL REGULATOR REDD"/>
    <property type="match status" value="1"/>
</dbReference>
<evidence type="ECO:0000256" key="6">
    <source>
        <dbReference type="SAM" id="MobiDB-lite"/>
    </source>
</evidence>
<dbReference type="PANTHER" id="PTHR35807">
    <property type="entry name" value="TRANSCRIPTIONAL REGULATOR REDD-RELATED"/>
    <property type="match status" value="1"/>
</dbReference>
<organism evidence="8 9">
    <name type="scientific">Actinophytocola algeriensis</name>
    <dbReference type="NCBI Taxonomy" id="1768010"/>
    <lineage>
        <taxon>Bacteria</taxon>
        <taxon>Bacillati</taxon>
        <taxon>Actinomycetota</taxon>
        <taxon>Actinomycetes</taxon>
        <taxon>Pseudonocardiales</taxon>
        <taxon>Pseudonocardiaceae</taxon>
    </lineage>
</organism>
<dbReference type="AlphaFoldDB" id="A0A7W7VFR2"/>
<feature type="region of interest" description="Disordered" evidence="6">
    <location>
        <begin position="1038"/>
        <end position="1057"/>
    </location>
</feature>
<keyword evidence="9" id="KW-1185">Reference proteome</keyword>